<dbReference type="PROSITE" id="PS51257">
    <property type="entry name" value="PROKAR_LIPOPROTEIN"/>
    <property type="match status" value="1"/>
</dbReference>
<feature type="signal peptide" evidence="2">
    <location>
        <begin position="1"/>
        <end position="23"/>
    </location>
</feature>
<reference evidence="3" key="1">
    <citation type="submission" date="2023-08" db="EMBL/GenBank/DDBJ databases">
        <title>Genomic characterization of piscicolin 126 produced by Carnobacterium maltaromaticum CM22 strain isolated from salmon (Salmo salar).</title>
        <authorList>
            <person name="Gonzalez-Gragera E."/>
            <person name="Garcia-Lopez J.D."/>
            <person name="Teso-Perez C."/>
            <person name="Gimenez-Hernandez I."/>
            <person name="Peralta-Sanchez J.M."/>
            <person name="Valdivia E."/>
            <person name="Montalban-Lopez M."/>
            <person name="Martin-Platero A.M."/>
            <person name="Banos A."/>
            <person name="Martinez-Bueno M."/>
        </authorList>
    </citation>
    <scope>NUCLEOTIDE SEQUENCE</scope>
    <source>
        <strain evidence="3">CM22</strain>
    </source>
</reference>
<sequence length="219" mass="24747">MKKIIIACSLVLLMASGCSLTQKDESKKIKETDSELVHSSKKKRDRKKKSTTNENEKKDSSFQNQKEADSTQISEVLGNTFRPNPAEADEEVMYESDGEGQMSAIIPDYSHYTKEQVIELLGEPSRVVTDSSEIQSRLEDNEWQLIKAEFEKGKLTESQAKAFIFASADLGIAVGFNRDIELLVYEDQDKPNVYLTNGQVDFITPLTDYIEFNGKLQMN</sequence>
<keyword evidence="2" id="KW-0732">Signal</keyword>
<proteinExistence type="predicted"/>
<dbReference type="Pfam" id="PF16305">
    <property type="entry name" value="DUF4947"/>
    <property type="match status" value="1"/>
</dbReference>
<name>A0AAW9K3M5_CARML</name>
<evidence type="ECO:0000256" key="1">
    <source>
        <dbReference type="SAM" id="MobiDB-lite"/>
    </source>
</evidence>
<dbReference type="AlphaFoldDB" id="A0AAW9K3M5"/>
<dbReference type="RefSeq" id="WP_322808545.1">
    <property type="nucleotide sequence ID" value="NZ_JAVBVO010000002.1"/>
</dbReference>
<organism evidence="3 4">
    <name type="scientific">Carnobacterium maltaromaticum</name>
    <name type="common">Carnobacterium piscicola</name>
    <dbReference type="NCBI Taxonomy" id="2751"/>
    <lineage>
        <taxon>Bacteria</taxon>
        <taxon>Bacillati</taxon>
        <taxon>Bacillota</taxon>
        <taxon>Bacilli</taxon>
        <taxon>Lactobacillales</taxon>
        <taxon>Carnobacteriaceae</taxon>
        <taxon>Carnobacterium</taxon>
    </lineage>
</organism>
<comment type="caution">
    <text evidence="3">The sequence shown here is derived from an EMBL/GenBank/DDBJ whole genome shotgun (WGS) entry which is preliminary data.</text>
</comment>
<feature type="chain" id="PRO_5043925614" evidence="2">
    <location>
        <begin position="24"/>
        <end position="219"/>
    </location>
</feature>
<evidence type="ECO:0000313" key="4">
    <source>
        <dbReference type="Proteomes" id="UP001290462"/>
    </source>
</evidence>
<feature type="region of interest" description="Disordered" evidence="1">
    <location>
        <begin position="23"/>
        <end position="85"/>
    </location>
</feature>
<gene>
    <name evidence="3" type="ORF">RAK27_04115</name>
</gene>
<evidence type="ECO:0000256" key="2">
    <source>
        <dbReference type="SAM" id="SignalP"/>
    </source>
</evidence>
<accession>A0AAW9K3M5</accession>
<protein>
    <submittedName>
        <fullName evidence="3">DUF4947 domain-containing protein</fullName>
    </submittedName>
</protein>
<dbReference type="InterPro" id="IPR032542">
    <property type="entry name" value="DUF4947"/>
</dbReference>
<feature type="compositionally biased region" description="Basic and acidic residues" evidence="1">
    <location>
        <begin position="23"/>
        <end position="38"/>
    </location>
</feature>
<dbReference type="Proteomes" id="UP001290462">
    <property type="component" value="Unassembled WGS sequence"/>
</dbReference>
<feature type="compositionally biased region" description="Basic residues" evidence="1">
    <location>
        <begin position="39"/>
        <end position="50"/>
    </location>
</feature>
<feature type="compositionally biased region" description="Polar residues" evidence="1">
    <location>
        <begin position="61"/>
        <end position="74"/>
    </location>
</feature>
<dbReference type="EMBL" id="JAVBVO010000002">
    <property type="protein sequence ID" value="MDZ5757836.1"/>
    <property type="molecule type" value="Genomic_DNA"/>
</dbReference>
<evidence type="ECO:0000313" key="3">
    <source>
        <dbReference type="EMBL" id="MDZ5757836.1"/>
    </source>
</evidence>